<dbReference type="InterPro" id="IPR018062">
    <property type="entry name" value="HTH_AraC-typ_CS"/>
</dbReference>
<proteinExistence type="predicted"/>
<dbReference type="PANTHER" id="PTHR43280">
    <property type="entry name" value="ARAC-FAMILY TRANSCRIPTIONAL REGULATOR"/>
    <property type="match status" value="1"/>
</dbReference>
<evidence type="ECO:0000313" key="4">
    <source>
        <dbReference type="EMBL" id="BCJ94014.1"/>
    </source>
</evidence>
<organism evidence="4 5">
    <name type="scientific">Anaerocolumna cellulosilytica</name>
    <dbReference type="NCBI Taxonomy" id="433286"/>
    <lineage>
        <taxon>Bacteria</taxon>
        <taxon>Bacillati</taxon>
        <taxon>Bacillota</taxon>
        <taxon>Clostridia</taxon>
        <taxon>Lachnospirales</taxon>
        <taxon>Lachnospiraceae</taxon>
        <taxon>Anaerocolumna</taxon>
    </lineage>
</organism>
<reference evidence="4 5" key="1">
    <citation type="journal article" date="2016" name="Int. J. Syst. Evol. Microbiol.">
        <title>Descriptions of Anaerotaenia torta gen. nov., sp. nov. and Anaerocolumna cellulosilytica gen. nov., sp. nov. isolated from a methanogenic reactor of cattle waste.</title>
        <authorList>
            <person name="Uek A."/>
            <person name="Ohtaki Y."/>
            <person name="Kaku N."/>
            <person name="Ueki K."/>
        </authorList>
    </citation>
    <scope>NUCLEOTIDE SEQUENCE [LARGE SCALE GENOMIC DNA]</scope>
    <source>
        <strain evidence="4 5">SN021</strain>
    </source>
</reference>
<keyword evidence="3" id="KW-0804">Transcription</keyword>
<keyword evidence="1" id="KW-0805">Transcription regulation</keyword>
<sequence length="262" mass="30410">MYIHFISLNNVHGSDFLQDRPNGRTDFTFLFAKSPSTFVINKEVFTVSAPSVILIDNFVPHKYFPNGAKYVDDYLHFAVKDRTEFLKELTYPLNKPIQVSKDSCISRTLKEIAEENSKNKYWNRITDLLIHLLMIRVAEQYDLLQQENTCLPHYEDLNSVRNLILNSPEKTWTIEELAAKAHLSQAYFQVMYKKAFGVTCITDVIQTKITCAKELLTSTDLPVKRIAQELGYSEVYHFIRQFKKSTDLTPGAFRKKVRNPEN</sequence>
<dbReference type="KEGG" id="acel:acsn021_15830"/>
<dbReference type="InterPro" id="IPR009057">
    <property type="entry name" value="Homeodomain-like_sf"/>
</dbReference>
<dbReference type="Proteomes" id="UP000515561">
    <property type="component" value="Chromosome"/>
</dbReference>
<dbReference type="GO" id="GO:0003700">
    <property type="term" value="F:DNA-binding transcription factor activity"/>
    <property type="evidence" value="ECO:0007669"/>
    <property type="project" value="InterPro"/>
</dbReference>
<dbReference type="Pfam" id="PF12833">
    <property type="entry name" value="HTH_18"/>
    <property type="match status" value="1"/>
</dbReference>
<gene>
    <name evidence="4" type="ORF">acsn021_15830</name>
</gene>
<evidence type="ECO:0000256" key="2">
    <source>
        <dbReference type="ARBA" id="ARBA00023125"/>
    </source>
</evidence>
<name>A0A6S6QTR0_9FIRM</name>
<keyword evidence="5" id="KW-1185">Reference proteome</keyword>
<dbReference type="InterPro" id="IPR018060">
    <property type="entry name" value="HTH_AraC"/>
</dbReference>
<keyword evidence="2" id="KW-0238">DNA-binding</keyword>
<dbReference type="PROSITE" id="PS01124">
    <property type="entry name" value="HTH_ARAC_FAMILY_2"/>
    <property type="match status" value="1"/>
</dbReference>
<accession>A0A6S6QTR0</accession>
<dbReference type="RefSeq" id="WP_184094308.1">
    <property type="nucleotide sequence ID" value="NZ_AP023367.1"/>
</dbReference>
<dbReference type="InterPro" id="IPR037923">
    <property type="entry name" value="HTH-like"/>
</dbReference>
<evidence type="ECO:0000256" key="1">
    <source>
        <dbReference type="ARBA" id="ARBA00023015"/>
    </source>
</evidence>
<dbReference type="PANTHER" id="PTHR43280:SF2">
    <property type="entry name" value="HTH-TYPE TRANSCRIPTIONAL REGULATOR EXSA"/>
    <property type="match status" value="1"/>
</dbReference>
<evidence type="ECO:0000256" key="3">
    <source>
        <dbReference type="ARBA" id="ARBA00023163"/>
    </source>
</evidence>
<dbReference type="SUPFAM" id="SSF51215">
    <property type="entry name" value="Regulatory protein AraC"/>
    <property type="match status" value="1"/>
</dbReference>
<dbReference type="SMART" id="SM00342">
    <property type="entry name" value="HTH_ARAC"/>
    <property type="match status" value="1"/>
</dbReference>
<dbReference type="EMBL" id="AP023367">
    <property type="protein sequence ID" value="BCJ94014.1"/>
    <property type="molecule type" value="Genomic_DNA"/>
</dbReference>
<dbReference type="GO" id="GO:0043565">
    <property type="term" value="F:sequence-specific DNA binding"/>
    <property type="evidence" value="ECO:0007669"/>
    <property type="project" value="InterPro"/>
</dbReference>
<dbReference type="SUPFAM" id="SSF46689">
    <property type="entry name" value="Homeodomain-like"/>
    <property type="match status" value="2"/>
</dbReference>
<dbReference type="AlphaFoldDB" id="A0A6S6QTR0"/>
<protein>
    <submittedName>
        <fullName evidence="4">Uncharacterized protein</fullName>
    </submittedName>
</protein>
<evidence type="ECO:0000313" key="5">
    <source>
        <dbReference type="Proteomes" id="UP000515561"/>
    </source>
</evidence>
<dbReference type="PROSITE" id="PS00041">
    <property type="entry name" value="HTH_ARAC_FAMILY_1"/>
    <property type="match status" value="1"/>
</dbReference>
<dbReference type="Gene3D" id="1.10.10.60">
    <property type="entry name" value="Homeodomain-like"/>
    <property type="match status" value="2"/>
</dbReference>